<name>A0A2J7QYM7_9NEOP</name>
<dbReference type="Proteomes" id="UP000235965">
    <property type="component" value="Unassembled WGS sequence"/>
</dbReference>
<keyword evidence="1" id="KW-1133">Transmembrane helix</keyword>
<accession>A0A2J7QYM7</accession>
<sequence>MNDYCVILLWNACLVGSNLTSLFWFPLQRKIIFDPSSCYVPGRKLVQYESRTEAVEDEAISLGEQEISDLFSDELSDVHSERRVKVTQTVAVTGDNKQLWPHKIKVKVEVVKLRGQPHGEK</sequence>
<keyword evidence="1" id="KW-0472">Membrane</keyword>
<keyword evidence="3" id="KW-1185">Reference proteome</keyword>
<evidence type="ECO:0000256" key="1">
    <source>
        <dbReference type="SAM" id="Phobius"/>
    </source>
</evidence>
<reference evidence="2 3" key="1">
    <citation type="submission" date="2017-12" db="EMBL/GenBank/DDBJ databases">
        <title>Hemimetabolous genomes reveal molecular basis of termite eusociality.</title>
        <authorList>
            <person name="Harrison M.C."/>
            <person name="Jongepier E."/>
            <person name="Robertson H.M."/>
            <person name="Arning N."/>
            <person name="Bitard-Feildel T."/>
            <person name="Chao H."/>
            <person name="Childers C.P."/>
            <person name="Dinh H."/>
            <person name="Doddapaneni H."/>
            <person name="Dugan S."/>
            <person name="Gowin J."/>
            <person name="Greiner C."/>
            <person name="Han Y."/>
            <person name="Hu H."/>
            <person name="Hughes D.S.T."/>
            <person name="Huylmans A.-K."/>
            <person name="Kemena C."/>
            <person name="Kremer L.P.M."/>
            <person name="Lee S.L."/>
            <person name="Lopez-Ezquerra A."/>
            <person name="Mallet L."/>
            <person name="Monroy-Kuhn J.M."/>
            <person name="Moser A."/>
            <person name="Murali S.C."/>
            <person name="Muzny D.M."/>
            <person name="Otani S."/>
            <person name="Piulachs M.-D."/>
            <person name="Poelchau M."/>
            <person name="Qu J."/>
            <person name="Schaub F."/>
            <person name="Wada-Katsumata A."/>
            <person name="Worley K.C."/>
            <person name="Xie Q."/>
            <person name="Ylla G."/>
            <person name="Poulsen M."/>
            <person name="Gibbs R.A."/>
            <person name="Schal C."/>
            <person name="Richards S."/>
            <person name="Belles X."/>
            <person name="Korb J."/>
            <person name="Bornberg-Bauer E."/>
        </authorList>
    </citation>
    <scope>NUCLEOTIDE SEQUENCE [LARGE SCALE GENOMIC DNA]</scope>
    <source>
        <tissue evidence="2">Whole body</tissue>
    </source>
</reference>
<dbReference type="InParanoid" id="A0A2J7QYM7"/>
<protein>
    <submittedName>
        <fullName evidence="2">Uncharacterized protein</fullName>
    </submittedName>
</protein>
<comment type="caution">
    <text evidence="2">The sequence shown here is derived from an EMBL/GenBank/DDBJ whole genome shotgun (WGS) entry which is preliminary data.</text>
</comment>
<organism evidence="2 3">
    <name type="scientific">Cryptotermes secundus</name>
    <dbReference type="NCBI Taxonomy" id="105785"/>
    <lineage>
        <taxon>Eukaryota</taxon>
        <taxon>Metazoa</taxon>
        <taxon>Ecdysozoa</taxon>
        <taxon>Arthropoda</taxon>
        <taxon>Hexapoda</taxon>
        <taxon>Insecta</taxon>
        <taxon>Pterygota</taxon>
        <taxon>Neoptera</taxon>
        <taxon>Polyneoptera</taxon>
        <taxon>Dictyoptera</taxon>
        <taxon>Blattodea</taxon>
        <taxon>Blattoidea</taxon>
        <taxon>Termitoidae</taxon>
        <taxon>Kalotermitidae</taxon>
        <taxon>Cryptotermitinae</taxon>
        <taxon>Cryptotermes</taxon>
    </lineage>
</organism>
<feature type="transmembrane region" description="Helical" evidence="1">
    <location>
        <begin position="6"/>
        <end position="27"/>
    </location>
</feature>
<keyword evidence="1" id="KW-0812">Transmembrane</keyword>
<dbReference type="AlphaFoldDB" id="A0A2J7QYM7"/>
<evidence type="ECO:0000313" key="3">
    <source>
        <dbReference type="Proteomes" id="UP000235965"/>
    </source>
</evidence>
<proteinExistence type="predicted"/>
<evidence type="ECO:0000313" key="2">
    <source>
        <dbReference type="EMBL" id="PNF33688.1"/>
    </source>
</evidence>
<gene>
    <name evidence="2" type="ORF">B7P43_G11434</name>
</gene>
<dbReference type="EMBL" id="NEVH01009084">
    <property type="protein sequence ID" value="PNF33688.1"/>
    <property type="molecule type" value="Genomic_DNA"/>
</dbReference>